<dbReference type="GO" id="GO:0008093">
    <property type="term" value="F:cytoskeletal anchor activity"/>
    <property type="evidence" value="ECO:0007669"/>
    <property type="project" value="TreeGrafter"/>
</dbReference>
<dbReference type="InterPro" id="IPR003108">
    <property type="entry name" value="GAR_dom"/>
</dbReference>
<dbReference type="PROSITE" id="PS51460">
    <property type="entry name" value="GAR"/>
    <property type="match status" value="1"/>
</dbReference>
<proteinExistence type="inferred from homology"/>
<name>A0AAJ7RTL8_CEPCN</name>
<keyword evidence="2" id="KW-0963">Cytoplasm</keyword>
<sequence length="441" mass="49302">MSQKNRFPSSQHTRYRSSWGPSSVSVFNCADVPRPTSEEEEFAEFCHERFNSAQARQLMPLQEDLAEWINKTLSVDHITSENFFDALDNGVVLCRLAKVIQEKARSVIDSGRNKGPVPVIRGRCWENAARRSFFSRDNMENFIQFCRRLGVHENLLFESDDLVLHGQPRNVIICLLEVARLAARYSLEPPGLIKLEKEIAAEQKQDLQCLSDSGISHGSLVSWQFESPSPTPSSRPQAAKIKHSSSTSEVATPTSRWLSPPTGTSQDSELRRSASDNGPTGSDGVPSDTTEDDWSRGSADDPDEVSSPSSSPSPSPAVPPEHIGPVTELDRKVRRATEAVQKLCRCPSAKCSKFIVRKVGEGRYHIAGRNVFIRLLKGRHMMVRVGGGWDTLEHFLTRHDPCQVRILNRESTPRPLANKHSNFLHIRAKYHSPPPETHSGR</sequence>
<feature type="region of interest" description="Disordered" evidence="5">
    <location>
        <begin position="221"/>
        <end position="326"/>
    </location>
</feature>
<evidence type="ECO:0000313" key="8">
    <source>
        <dbReference type="Proteomes" id="UP000694920"/>
    </source>
</evidence>
<dbReference type="KEGG" id="ccin:107272800"/>
<dbReference type="RefSeq" id="XP_024946213.1">
    <property type="nucleotide sequence ID" value="XM_025090445.1"/>
</dbReference>
<dbReference type="GO" id="GO:0005884">
    <property type="term" value="C:actin filament"/>
    <property type="evidence" value="ECO:0007669"/>
    <property type="project" value="TreeGrafter"/>
</dbReference>
<dbReference type="Gene3D" id="1.10.418.10">
    <property type="entry name" value="Calponin-like domain"/>
    <property type="match status" value="1"/>
</dbReference>
<dbReference type="RefSeq" id="XP_024946211.1">
    <property type="nucleotide sequence ID" value="XM_025090443.1"/>
</dbReference>
<organism evidence="8 13">
    <name type="scientific">Cephus cinctus</name>
    <name type="common">Wheat stem sawfly</name>
    <dbReference type="NCBI Taxonomy" id="211228"/>
    <lineage>
        <taxon>Eukaryota</taxon>
        <taxon>Metazoa</taxon>
        <taxon>Ecdysozoa</taxon>
        <taxon>Arthropoda</taxon>
        <taxon>Hexapoda</taxon>
        <taxon>Insecta</taxon>
        <taxon>Pterygota</taxon>
        <taxon>Neoptera</taxon>
        <taxon>Endopterygota</taxon>
        <taxon>Hymenoptera</taxon>
        <taxon>Cephoidea</taxon>
        <taxon>Cephidae</taxon>
        <taxon>Cephus</taxon>
    </lineage>
</organism>
<evidence type="ECO:0000313" key="12">
    <source>
        <dbReference type="RefSeq" id="XP_024946213.1"/>
    </source>
</evidence>
<evidence type="ECO:0000256" key="5">
    <source>
        <dbReference type="SAM" id="MobiDB-lite"/>
    </source>
</evidence>
<dbReference type="GO" id="GO:0008017">
    <property type="term" value="F:microtubule binding"/>
    <property type="evidence" value="ECO:0007669"/>
    <property type="project" value="InterPro"/>
</dbReference>
<reference evidence="9 10" key="1">
    <citation type="submission" date="2025-04" db="UniProtKB">
        <authorList>
            <consortium name="RefSeq"/>
        </authorList>
    </citation>
    <scope>IDENTIFICATION</scope>
</reference>
<dbReference type="PROSITE" id="PS50021">
    <property type="entry name" value="CH"/>
    <property type="match status" value="1"/>
</dbReference>
<evidence type="ECO:0000256" key="2">
    <source>
        <dbReference type="ARBA" id="ARBA00022490"/>
    </source>
</evidence>
<dbReference type="SMART" id="SM00033">
    <property type="entry name" value="CH"/>
    <property type="match status" value="1"/>
</dbReference>
<evidence type="ECO:0000259" key="6">
    <source>
        <dbReference type="PROSITE" id="PS50021"/>
    </source>
</evidence>
<dbReference type="AlphaFoldDB" id="A0AAJ7RTL8"/>
<evidence type="ECO:0000259" key="7">
    <source>
        <dbReference type="PROSITE" id="PS51460"/>
    </source>
</evidence>
<dbReference type="GO" id="GO:0051764">
    <property type="term" value="P:actin crosslink formation"/>
    <property type="evidence" value="ECO:0007669"/>
    <property type="project" value="TreeGrafter"/>
</dbReference>
<dbReference type="Proteomes" id="UP000694920">
    <property type="component" value="Unplaced"/>
</dbReference>
<evidence type="ECO:0000256" key="3">
    <source>
        <dbReference type="ARBA" id="ARBA00023212"/>
    </source>
</evidence>
<comment type="subcellular location">
    <subcellularLocation>
        <location evidence="1">Cytoplasm</location>
        <location evidence="1">Cytoskeleton</location>
    </subcellularLocation>
</comment>
<feature type="compositionally biased region" description="Polar residues" evidence="5">
    <location>
        <begin position="1"/>
        <end position="12"/>
    </location>
</feature>
<dbReference type="RefSeq" id="XP_024946219.1">
    <property type="nucleotide sequence ID" value="XM_025090451.1"/>
</dbReference>
<dbReference type="SUPFAM" id="SSF143575">
    <property type="entry name" value="GAS2 domain-like"/>
    <property type="match status" value="1"/>
</dbReference>
<dbReference type="RefSeq" id="XP_024946208.1">
    <property type="nucleotide sequence ID" value="XM_025090440.1"/>
</dbReference>
<feature type="region of interest" description="Disordered" evidence="5">
    <location>
        <begin position="1"/>
        <end position="20"/>
    </location>
</feature>
<evidence type="ECO:0000313" key="11">
    <source>
        <dbReference type="RefSeq" id="XP_024946211.1"/>
    </source>
</evidence>
<dbReference type="GeneID" id="107272800"/>
<evidence type="ECO:0000256" key="4">
    <source>
        <dbReference type="ARBA" id="ARBA00038441"/>
    </source>
</evidence>
<evidence type="ECO:0000313" key="13">
    <source>
        <dbReference type="RefSeq" id="XP_024946216.1"/>
    </source>
</evidence>
<protein>
    <submittedName>
        <fullName evidence="9 10">Growth arrest-specific protein 2</fullName>
    </submittedName>
</protein>
<feature type="domain" description="GAR" evidence="7">
    <location>
        <begin position="324"/>
        <end position="403"/>
    </location>
</feature>
<dbReference type="RefSeq" id="XP_015605810.1">
    <property type="nucleotide sequence ID" value="XM_015750324.2"/>
</dbReference>
<dbReference type="SMART" id="SM00243">
    <property type="entry name" value="GAS2"/>
    <property type="match status" value="1"/>
</dbReference>
<evidence type="ECO:0000313" key="15">
    <source>
        <dbReference type="RefSeq" id="XP_024946225.1"/>
    </source>
</evidence>
<dbReference type="GO" id="GO:0051015">
    <property type="term" value="F:actin filament binding"/>
    <property type="evidence" value="ECO:0007669"/>
    <property type="project" value="TreeGrafter"/>
</dbReference>
<evidence type="ECO:0000313" key="10">
    <source>
        <dbReference type="RefSeq" id="XP_024946208.1"/>
    </source>
</evidence>
<evidence type="ECO:0000313" key="14">
    <source>
        <dbReference type="RefSeq" id="XP_024946219.1"/>
    </source>
</evidence>
<dbReference type="InterPro" id="IPR001715">
    <property type="entry name" value="CH_dom"/>
</dbReference>
<evidence type="ECO:0000256" key="1">
    <source>
        <dbReference type="ARBA" id="ARBA00004245"/>
    </source>
</evidence>
<dbReference type="RefSeq" id="XP_024946216.1">
    <property type="nucleotide sequence ID" value="XM_025090448.1"/>
</dbReference>
<evidence type="ECO:0000313" key="9">
    <source>
        <dbReference type="RefSeq" id="XP_015605810.1"/>
    </source>
</evidence>
<feature type="compositionally biased region" description="Polar residues" evidence="5">
    <location>
        <begin position="221"/>
        <end position="236"/>
    </location>
</feature>
<dbReference type="SUPFAM" id="SSF47576">
    <property type="entry name" value="Calponin-homology domain, CH-domain"/>
    <property type="match status" value="1"/>
</dbReference>
<dbReference type="PANTHER" id="PTHR46756">
    <property type="entry name" value="TRANSGELIN"/>
    <property type="match status" value="1"/>
</dbReference>
<keyword evidence="3" id="KW-0206">Cytoskeleton</keyword>
<dbReference type="Gene3D" id="3.30.920.20">
    <property type="entry name" value="Gas2-like domain"/>
    <property type="match status" value="1"/>
</dbReference>
<dbReference type="Pfam" id="PF02187">
    <property type="entry name" value="GAS2"/>
    <property type="match status" value="1"/>
</dbReference>
<keyword evidence="8" id="KW-1185">Reference proteome</keyword>
<gene>
    <name evidence="9 10 11 12 13 14 15" type="primary">LOC107272800</name>
</gene>
<accession>A0AAJ7RTL8</accession>
<dbReference type="Pfam" id="PF00307">
    <property type="entry name" value="CH"/>
    <property type="match status" value="1"/>
</dbReference>
<dbReference type="InterPro" id="IPR036534">
    <property type="entry name" value="GAR_dom_sf"/>
</dbReference>
<dbReference type="CDD" id="cd21204">
    <property type="entry name" value="CH_GAS2-like"/>
    <property type="match status" value="1"/>
</dbReference>
<dbReference type="RefSeq" id="XP_024946225.1">
    <property type="nucleotide sequence ID" value="XM_025090457.1"/>
</dbReference>
<dbReference type="InterPro" id="IPR036872">
    <property type="entry name" value="CH_dom_sf"/>
</dbReference>
<comment type="similarity">
    <text evidence="4">Belongs to the GAS2 family.</text>
</comment>
<feature type="domain" description="Calponin-homology (CH)" evidence="6">
    <location>
        <begin position="59"/>
        <end position="183"/>
    </location>
</feature>
<dbReference type="PANTHER" id="PTHR46756:SF13">
    <property type="entry name" value="GROWTH ARREST-SPECIFIC PROTEIN 2"/>
    <property type="match status" value="1"/>
</dbReference>
<feature type="compositionally biased region" description="Polar residues" evidence="5">
    <location>
        <begin position="244"/>
        <end position="267"/>
    </location>
</feature>